<evidence type="ECO:0000256" key="5">
    <source>
        <dbReference type="ARBA" id="ARBA00022525"/>
    </source>
</evidence>
<evidence type="ECO:0000256" key="7">
    <source>
        <dbReference type="RuleBase" id="RU362065"/>
    </source>
</evidence>
<comment type="subcellular location">
    <subcellularLocation>
        <location evidence="1 7">Bacterial flagellum</location>
    </subcellularLocation>
    <subcellularLocation>
        <location evidence="2 7">Secreted</location>
    </subcellularLocation>
</comment>
<evidence type="ECO:0000256" key="3">
    <source>
        <dbReference type="ARBA" id="ARBA00009677"/>
    </source>
</evidence>
<keyword evidence="5 7" id="KW-0964">Secreted</keyword>
<feature type="domain" description="Flagellar hook-associated protein FlgK helical" evidence="9">
    <location>
        <begin position="99"/>
        <end position="318"/>
    </location>
</feature>
<dbReference type="NCBIfam" id="TIGR02492">
    <property type="entry name" value="flgK_ends"/>
    <property type="match status" value="1"/>
</dbReference>
<comment type="caution">
    <text evidence="10">The sequence shown here is derived from an EMBL/GenBank/DDBJ whole genome shotgun (WGS) entry which is preliminary data.</text>
</comment>
<sequence>MSDLLSIGASGARAAQTSLTTVSENIANSGVAGYSRRAAVNAELATTNSLGTNGFGVRVSGIQRSGDIFKTQAVRTAGTDLARTNTASTLMTDIQTALTGAELDKRVTDFFGQATKLAADPSSLTQRATMLESARATAMSFNQTGQALVRATADIDAQADAETARLSRLAEGLAKVNTGLARAQPATATAAALMDQRDQLLEEMSGIADVSTSYDGYGRVAVKLGGATGPTLVEGNLAGDVGYARNDEGAVQFVVNRQFTTSSFVPTGGSLAGLADAVGKVTTARKEIDSLAAAFADGVNAAQAGGRDMDNVAGEKIFTFDPLRPSQMTMTLEDPRGIAAAAADTGPRDGSNLAAFQTLRTTSGVEAKLTRLVSDNAAAIESRATVAAAQTAILDGAVAARDSASGVNLDNEAVDLIRFQQAFQASSRVIQAARDIFQSILEIR</sequence>
<dbReference type="InterPro" id="IPR010930">
    <property type="entry name" value="Flg_bb/hook_C_dom"/>
</dbReference>
<dbReference type="EMBL" id="JAAVJH010000009">
    <property type="protein sequence ID" value="NJR79766.1"/>
    <property type="molecule type" value="Genomic_DNA"/>
</dbReference>
<dbReference type="PRINTS" id="PR01005">
    <property type="entry name" value="FLGHOOKAP1"/>
</dbReference>
<evidence type="ECO:0000256" key="2">
    <source>
        <dbReference type="ARBA" id="ARBA00004613"/>
    </source>
</evidence>
<keyword evidence="11" id="KW-1185">Reference proteome</keyword>
<keyword evidence="10" id="KW-0966">Cell projection</keyword>
<proteinExistence type="inferred from homology"/>
<feature type="domain" description="Flagellar basal-body/hook protein C-terminal" evidence="8">
    <location>
        <begin position="403"/>
        <end position="442"/>
    </location>
</feature>
<organism evidence="10 11">
    <name type="scientific">Sphingomonas corticis</name>
    <dbReference type="NCBI Taxonomy" id="2722791"/>
    <lineage>
        <taxon>Bacteria</taxon>
        <taxon>Pseudomonadati</taxon>
        <taxon>Pseudomonadota</taxon>
        <taxon>Alphaproteobacteria</taxon>
        <taxon>Sphingomonadales</taxon>
        <taxon>Sphingomonadaceae</taxon>
        <taxon>Sphingomonas</taxon>
    </lineage>
</organism>
<gene>
    <name evidence="7 10" type="primary">flgK</name>
    <name evidence="10" type="ORF">HBH26_14350</name>
</gene>
<evidence type="ECO:0000256" key="6">
    <source>
        <dbReference type="ARBA" id="ARBA00023143"/>
    </source>
</evidence>
<accession>A0ABX1CSL1</accession>
<keyword evidence="10" id="KW-0282">Flagellum</keyword>
<evidence type="ECO:0000259" key="8">
    <source>
        <dbReference type="Pfam" id="PF06429"/>
    </source>
</evidence>
<evidence type="ECO:0000256" key="1">
    <source>
        <dbReference type="ARBA" id="ARBA00004365"/>
    </source>
</evidence>
<evidence type="ECO:0000313" key="11">
    <source>
        <dbReference type="Proteomes" id="UP000732399"/>
    </source>
</evidence>
<dbReference type="PANTHER" id="PTHR30033:SF2">
    <property type="entry name" value="FLAGELLAR HOOK PROTEIN"/>
    <property type="match status" value="1"/>
</dbReference>
<dbReference type="InterPro" id="IPR002371">
    <property type="entry name" value="FlgK"/>
</dbReference>
<protein>
    <recommendedName>
        <fullName evidence="4 7">Flagellar hook-associated protein 1</fullName>
        <shortName evidence="7">HAP1</shortName>
    </recommendedName>
</protein>
<comment type="similarity">
    <text evidence="3 7">Belongs to the flagella basal body rod proteins family.</text>
</comment>
<dbReference type="Proteomes" id="UP000732399">
    <property type="component" value="Unassembled WGS sequence"/>
</dbReference>
<reference evidence="10 11" key="1">
    <citation type="submission" date="2020-03" db="EMBL/GenBank/DDBJ databases">
        <authorList>
            <person name="Wang L."/>
            <person name="He N."/>
            <person name="Li Y."/>
            <person name="Fang Y."/>
            <person name="Zhang F."/>
        </authorList>
    </citation>
    <scope>NUCLEOTIDE SEQUENCE [LARGE SCALE GENOMIC DNA]</scope>
    <source>
        <strain evidence="10 11">36D10-4-7</strain>
    </source>
</reference>
<evidence type="ECO:0000256" key="4">
    <source>
        <dbReference type="ARBA" id="ARBA00016244"/>
    </source>
</evidence>
<evidence type="ECO:0000259" key="9">
    <source>
        <dbReference type="Pfam" id="PF22638"/>
    </source>
</evidence>
<dbReference type="PANTHER" id="PTHR30033">
    <property type="entry name" value="FLAGELLAR HOOK-ASSOCIATED PROTEIN 1"/>
    <property type="match status" value="1"/>
</dbReference>
<dbReference type="Pfam" id="PF06429">
    <property type="entry name" value="Flg_bbr_C"/>
    <property type="match status" value="1"/>
</dbReference>
<keyword evidence="10" id="KW-0969">Cilium</keyword>
<dbReference type="RefSeq" id="WP_168135308.1">
    <property type="nucleotide sequence ID" value="NZ_JAAVJH010000009.1"/>
</dbReference>
<dbReference type="InterPro" id="IPR053927">
    <property type="entry name" value="FlgK_helical"/>
</dbReference>
<evidence type="ECO:0000313" key="10">
    <source>
        <dbReference type="EMBL" id="NJR79766.1"/>
    </source>
</evidence>
<keyword evidence="6 7" id="KW-0975">Bacterial flagellum</keyword>
<name>A0ABX1CSL1_9SPHN</name>
<dbReference type="SUPFAM" id="SSF64518">
    <property type="entry name" value="Phase 1 flagellin"/>
    <property type="match status" value="1"/>
</dbReference>
<dbReference type="Pfam" id="PF22638">
    <property type="entry name" value="FlgK_D1"/>
    <property type="match status" value="1"/>
</dbReference>